<reference evidence="8 9" key="1">
    <citation type="submission" date="2017-05" db="EMBL/GenBank/DDBJ databases">
        <title>Complete and WGS of Bordetella genogroups.</title>
        <authorList>
            <person name="Spilker T."/>
            <person name="LiPuma J."/>
        </authorList>
    </citation>
    <scope>NUCLEOTIDE SEQUENCE [LARGE SCALE GENOMIC DNA]</scope>
    <source>
        <strain evidence="8 9">AU17164</strain>
    </source>
</reference>
<dbReference type="InterPro" id="IPR008995">
    <property type="entry name" value="Mo/tungstate-bd_C_term_dom"/>
</dbReference>
<proteinExistence type="predicted"/>
<dbReference type="Gene3D" id="2.40.50.140">
    <property type="entry name" value="Nucleic acid-binding proteins"/>
    <property type="match status" value="1"/>
</dbReference>
<dbReference type="RefSeq" id="WP_232467688.1">
    <property type="nucleotide sequence ID" value="NZ_CP021109.1"/>
</dbReference>
<evidence type="ECO:0000256" key="5">
    <source>
        <dbReference type="ARBA" id="ARBA00022967"/>
    </source>
</evidence>
<dbReference type="GO" id="GO:0140359">
    <property type="term" value="F:ABC-type transporter activity"/>
    <property type="evidence" value="ECO:0007669"/>
    <property type="project" value="UniProtKB-ARBA"/>
</dbReference>
<name>A0A1W6Z343_9BORD</name>
<evidence type="ECO:0000256" key="2">
    <source>
        <dbReference type="ARBA" id="ARBA00022475"/>
    </source>
</evidence>
<keyword evidence="4" id="KW-0067">ATP-binding</keyword>
<dbReference type="Gene3D" id="3.40.50.300">
    <property type="entry name" value="P-loop containing nucleotide triphosphate hydrolases"/>
    <property type="match status" value="1"/>
</dbReference>
<evidence type="ECO:0000256" key="6">
    <source>
        <dbReference type="ARBA" id="ARBA00023136"/>
    </source>
</evidence>
<dbReference type="InterPro" id="IPR047641">
    <property type="entry name" value="ABC_transpr_MalK/UgpC-like"/>
</dbReference>
<protein>
    <recommendedName>
        <fullName evidence="7">ABC transporter domain-containing protein</fullName>
    </recommendedName>
</protein>
<dbReference type="AlphaFoldDB" id="A0A1W6Z343"/>
<evidence type="ECO:0000256" key="1">
    <source>
        <dbReference type="ARBA" id="ARBA00022448"/>
    </source>
</evidence>
<dbReference type="PANTHER" id="PTHR43875:SF15">
    <property type="entry name" value="TREHALOSE IMPORT ATP-BINDING PROTEIN SUGC"/>
    <property type="match status" value="1"/>
</dbReference>
<dbReference type="Gene3D" id="2.40.50.100">
    <property type="match status" value="1"/>
</dbReference>
<dbReference type="InterPro" id="IPR013611">
    <property type="entry name" value="Transp-assoc_OB_typ2"/>
</dbReference>
<dbReference type="SMART" id="SM00382">
    <property type="entry name" value="AAA"/>
    <property type="match status" value="1"/>
</dbReference>
<dbReference type="Proteomes" id="UP000194139">
    <property type="component" value="Chromosome"/>
</dbReference>
<keyword evidence="6" id="KW-0472">Membrane</keyword>
<sequence length="357" mass="37881">MSQVGRVRMQGVVKRHGAFTALHGVDLEIAPGEFFALLGPSGSGKTTTLRILAGLEAVNAGRVLLDEADMTHAPPGERDVAMVFQSYALYPHMTVAENIGFPLKMVRTPAADIARAVREAAEKVDIAHLLARRPGQLSGGQQQRCALARAIVRKPKLFLLDEPLSNLDAKLRVETRAELRRLQRSLGVTAVYVTHDQEEAMTVADRMAVFMEGRVVQIGTPKEIYARPADVKVAAFIGTPPMNLLPARLHAGQVQAAGASFAAPSPSPGRPDADVTVGVRPGDLRIAAAGEGPPGIAATVEFVEDLGDSAIVNLKAGDQRLKARCGSGAQWAEGQAVSLSFAPAAMHLFDRASGTRI</sequence>
<evidence type="ECO:0000313" key="9">
    <source>
        <dbReference type="Proteomes" id="UP000194139"/>
    </source>
</evidence>
<dbReference type="SUPFAM" id="SSF50331">
    <property type="entry name" value="MOP-like"/>
    <property type="match status" value="1"/>
</dbReference>
<accession>A0A1W6Z343</accession>
<dbReference type="InterPro" id="IPR027417">
    <property type="entry name" value="P-loop_NTPase"/>
</dbReference>
<keyword evidence="3" id="KW-0547">Nucleotide-binding</keyword>
<dbReference type="Pfam" id="PF00005">
    <property type="entry name" value="ABC_tran"/>
    <property type="match status" value="1"/>
</dbReference>
<dbReference type="InterPro" id="IPR012340">
    <property type="entry name" value="NA-bd_OB-fold"/>
</dbReference>
<gene>
    <name evidence="8" type="ORF">CAL13_17425</name>
</gene>
<dbReference type="SUPFAM" id="SSF52540">
    <property type="entry name" value="P-loop containing nucleoside triphosphate hydrolases"/>
    <property type="match status" value="1"/>
</dbReference>
<dbReference type="GO" id="GO:0055052">
    <property type="term" value="C:ATP-binding cassette (ABC) transporter complex, substrate-binding subunit-containing"/>
    <property type="evidence" value="ECO:0007669"/>
    <property type="project" value="TreeGrafter"/>
</dbReference>
<keyword evidence="5" id="KW-1278">Translocase</keyword>
<dbReference type="GO" id="GO:0016887">
    <property type="term" value="F:ATP hydrolysis activity"/>
    <property type="evidence" value="ECO:0007669"/>
    <property type="project" value="InterPro"/>
</dbReference>
<evidence type="ECO:0000259" key="7">
    <source>
        <dbReference type="PROSITE" id="PS50893"/>
    </source>
</evidence>
<dbReference type="PROSITE" id="PS50893">
    <property type="entry name" value="ABC_TRANSPORTER_2"/>
    <property type="match status" value="1"/>
</dbReference>
<dbReference type="GO" id="GO:0005524">
    <property type="term" value="F:ATP binding"/>
    <property type="evidence" value="ECO:0007669"/>
    <property type="project" value="UniProtKB-KW"/>
</dbReference>
<keyword evidence="9" id="KW-1185">Reference proteome</keyword>
<keyword evidence="1" id="KW-0813">Transport</keyword>
<keyword evidence="2" id="KW-1003">Cell membrane</keyword>
<feature type="domain" description="ABC transporter" evidence="7">
    <location>
        <begin position="7"/>
        <end position="237"/>
    </location>
</feature>
<evidence type="ECO:0000256" key="3">
    <source>
        <dbReference type="ARBA" id="ARBA00022741"/>
    </source>
</evidence>
<dbReference type="InterPro" id="IPR003439">
    <property type="entry name" value="ABC_transporter-like_ATP-bd"/>
</dbReference>
<dbReference type="EMBL" id="CP021109">
    <property type="protein sequence ID" value="ARP87795.1"/>
    <property type="molecule type" value="Genomic_DNA"/>
</dbReference>
<evidence type="ECO:0000313" key="8">
    <source>
        <dbReference type="EMBL" id="ARP87795.1"/>
    </source>
</evidence>
<dbReference type="PANTHER" id="PTHR43875">
    <property type="entry name" value="MALTODEXTRIN IMPORT ATP-BINDING PROTEIN MSMX"/>
    <property type="match status" value="1"/>
</dbReference>
<organism evidence="8 9">
    <name type="scientific">Bordetella genomosp. 9</name>
    <dbReference type="NCBI Taxonomy" id="1416803"/>
    <lineage>
        <taxon>Bacteria</taxon>
        <taxon>Pseudomonadati</taxon>
        <taxon>Pseudomonadota</taxon>
        <taxon>Betaproteobacteria</taxon>
        <taxon>Burkholderiales</taxon>
        <taxon>Alcaligenaceae</taxon>
        <taxon>Bordetella</taxon>
    </lineage>
</organism>
<evidence type="ECO:0000256" key="4">
    <source>
        <dbReference type="ARBA" id="ARBA00022840"/>
    </source>
</evidence>
<dbReference type="FunFam" id="3.40.50.300:FF:000042">
    <property type="entry name" value="Maltose/maltodextrin ABC transporter, ATP-binding protein"/>
    <property type="match status" value="1"/>
</dbReference>
<dbReference type="InterPro" id="IPR003593">
    <property type="entry name" value="AAA+_ATPase"/>
</dbReference>
<dbReference type="Pfam" id="PF08402">
    <property type="entry name" value="TOBE_2"/>
    <property type="match status" value="1"/>
</dbReference>